<gene>
    <name evidence="1" type="ORF">CCR75_004697</name>
</gene>
<dbReference type="OrthoDB" id="115033at2759"/>
<name>A0A976IJE0_BRELC</name>
<reference evidence="1 2" key="1">
    <citation type="journal article" date="2021" name="Genome Biol.">
        <title>AFLAP: assembly-free linkage analysis pipeline using k-mers from genome sequencing data.</title>
        <authorList>
            <person name="Fletcher K."/>
            <person name="Zhang L."/>
            <person name="Gil J."/>
            <person name="Han R."/>
            <person name="Cavanaugh K."/>
            <person name="Michelmore R."/>
        </authorList>
    </citation>
    <scope>NUCLEOTIDE SEQUENCE [LARGE SCALE GENOMIC DNA]</scope>
    <source>
        <strain evidence="1 2">SF5</strain>
    </source>
</reference>
<evidence type="ECO:0000313" key="2">
    <source>
        <dbReference type="Proteomes" id="UP000294530"/>
    </source>
</evidence>
<dbReference type="Proteomes" id="UP000294530">
    <property type="component" value="Unassembled WGS sequence"/>
</dbReference>
<comment type="caution">
    <text evidence="1">The sequence shown here is derived from an EMBL/GenBank/DDBJ whole genome shotgun (WGS) entry which is preliminary data.</text>
</comment>
<dbReference type="RefSeq" id="XP_067822433.1">
    <property type="nucleotide sequence ID" value="XM_067962783.1"/>
</dbReference>
<keyword evidence="2" id="KW-1185">Reference proteome</keyword>
<sequence>MHLSLSADCIRDVDSMNQSPDRSDECLNDTNDKTTAMIKYILLKPYVAQDDDMENDFYQRTAAIQGFTDRVEVEHRLMRTRMLNAHADVSESLLDALTDLMVQEGGIEMEKLVCDINVDGNGGGTFTQEDQI</sequence>
<dbReference type="AlphaFoldDB" id="A0A976IJE0"/>
<evidence type="ECO:0000313" key="1">
    <source>
        <dbReference type="EMBL" id="TDH72934.1"/>
    </source>
</evidence>
<dbReference type="KEGG" id="blac:94348454"/>
<dbReference type="EMBL" id="SHOA02000001">
    <property type="protein sequence ID" value="TDH72934.1"/>
    <property type="molecule type" value="Genomic_DNA"/>
</dbReference>
<organism evidence="1 2">
    <name type="scientific">Bremia lactucae</name>
    <name type="common">Lettuce downy mildew</name>
    <dbReference type="NCBI Taxonomy" id="4779"/>
    <lineage>
        <taxon>Eukaryota</taxon>
        <taxon>Sar</taxon>
        <taxon>Stramenopiles</taxon>
        <taxon>Oomycota</taxon>
        <taxon>Peronosporomycetes</taxon>
        <taxon>Peronosporales</taxon>
        <taxon>Peronosporaceae</taxon>
        <taxon>Bremia</taxon>
    </lineage>
</organism>
<dbReference type="GeneID" id="94348454"/>
<protein>
    <submittedName>
        <fullName evidence="1">Uncharacterized protein</fullName>
    </submittedName>
</protein>
<proteinExistence type="predicted"/>
<accession>A0A976IJE0</accession>